<accession>G5JKR9</accession>
<evidence type="ECO:0000259" key="1">
    <source>
        <dbReference type="PROSITE" id="PS51671"/>
    </source>
</evidence>
<evidence type="ECO:0000313" key="3">
    <source>
        <dbReference type="Proteomes" id="UP000005413"/>
    </source>
</evidence>
<dbReference type="Pfam" id="PF22629">
    <property type="entry name" value="ACT_AHAS_ss"/>
    <property type="match status" value="1"/>
</dbReference>
<dbReference type="EMBL" id="AEUN01000493">
    <property type="protein sequence ID" value="EHJ07198.1"/>
    <property type="molecule type" value="Genomic_DNA"/>
</dbReference>
<dbReference type="InterPro" id="IPR002912">
    <property type="entry name" value="ACT_dom"/>
</dbReference>
<dbReference type="EC" id="2.2.1.6" evidence="2"/>
<dbReference type="AlphaFoldDB" id="G5JKR9"/>
<dbReference type="Proteomes" id="UP000005413">
    <property type="component" value="Unassembled WGS sequence"/>
</dbReference>
<dbReference type="InterPro" id="IPR045865">
    <property type="entry name" value="ACT-like_dom_sf"/>
</dbReference>
<dbReference type="OrthoDB" id="9787365at2"/>
<dbReference type="InterPro" id="IPR054480">
    <property type="entry name" value="AHAS_small-like_ACT"/>
</dbReference>
<reference evidence="2 3" key="1">
    <citation type="journal article" date="2012" name="BMC Genomics">
        <title>Comparative genomic analysis of the genus Staphylococcus including Staphylococcus aureus and its newly described sister species Staphylococcus simiae.</title>
        <authorList>
            <person name="Suzuki H."/>
            <person name="Lefebure T."/>
            <person name="Pavinski Bitar P."/>
            <person name="Stanhope M.J."/>
        </authorList>
    </citation>
    <scope>NUCLEOTIDE SEQUENCE [LARGE SCALE GENOMIC DNA]</scope>
    <source>
        <strain evidence="2 3">CCM 7213</strain>
    </source>
</reference>
<evidence type="ECO:0000313" key="2">
    <source>
        <dbReference type="EMBL" id="EHJ07198.1"/>
    </source>
</evidence>
<sequence>MTRIIKLQVADEVSTLNRITSAFVRLQYNIDTLHVTHSEQPGVSNIELQVNIEDDDMLHILIQKLKQQINVLSVECYDLVDNDV</sequence>
<dbReference type="SUPFAM" id="SSF55021">
    <property type="entry name" value="ACT-like"/>
    <property type="match status" value="1"/>
</dbReference>
<protein>
    <submittedName>
        <fullName evidence="2">Acetolactate synthase 1 regulatory subunit</fullName>
        <ecNumber evidence="2">2.2.1.6</ecNumber>
    </submittedName>
</protein>
<gene>
    <name evidence="2" type="ORF">SS7213T_10404</name>
</gene>
<dbReference type="RefSeq" id="WP_002464771.1">
    <property type="nucleotide sequence ID" value="NZ_AEUN01000493.1"/>
</dbReference>
<keyword evidence="3" id="KW-1185">Reference proteome</keyword>
<feature type="domain" description="ACT" evidence="1">
    <location>
        <begin position="4"/>
        <end position="79"/>
    </location>
</feature>
<dbReference type="GO" id="GO:0003984">
    <property type="term" value="F:acetolactate synthase activity"/>
    <property type="evidence" value="ECO:0007669"/>
    <property type="project" value="UniProtKB-EC"/>
</dbReference>
<keyword evidence="2" id="KW-0808">Transferase</keyword>
<name>G5JKR9_9STAP</name>
<dbReference type="PATRIC" id="fig|911238.3.peg.1828"/>
<comment type="caution">
    <text evidence="2">The sequence shown here is derived from an EMBL/GenBank/DDBJ whole genome shotgun (WGS) entry which is preliminary data.</text>
</comment>
<dbReference type="NCBIfam" id="NF010078">
    <property type="entry name" value="PRK13562.1"/>
    <property type="match status" value="1"/>
</dbReference>
<dbReference type="Gene3D" id="3.30.70.260">
    <property type="match status" value="1"/>
</dbReference>
<proteinExistence type="predicted"/>
<dbReference type="PROSITE" id="PS51671">
    <property type="entry name" value="ACT"/>
    <property type="match status" value="1"/>
</dbReference>
<organism evidence="2 3">
    <name type="scientific">Staphylococcus simiae CCM 7213 = CCUG 51256</name>
    <dbReference type="NCBI Taxonomy" id="911238"/>
    <lineage>
        <taxon>Bacteria</taxon>
        <taxon>Bacillati</taxon>
        <taxon>Bacillota</taxon>
        <taxon>Bacilli</taxon>
        <taxon>Bacillales</taxon>
        <taxon>Staphylococcaceae</taxon>
        <taxon>Staphylococcus</taxon>
    </lineage>
</organism>